<dbReference type="EMBL" id="ABEU02000018">
    <property type="protein sequence ID" value="PNR35037.1"/>
    <property type="molecule type" value="Genomic_DNA"/>
</dbReference>
<dbReference type="HOGENOM" id="CLU_095424_0_0_1"/>
<dbReference type="Gramene" id="Pp3c18_9840V3.1">
    <property type="protein sequence ID" value="Pp3c18_9840V3.1"/>
    <property type="gene ID" value="Pp3c18_9840"/>
</dbReference>
<evidence type="ECO:0000256" key="5">
    <source>
        <dbReference type="ARBA" id="ARBA00022946"/>
    </source>
</evidence>
<dbReference type="InterPro" id="IPR018261">
    <property type="entry name" value="Ribosomal_bL27_CS"/>
</dbReference>
<dbReference type="InterPro" id="IPR001684">
    <property type="entry name" value="Ribosomal_bL27"/>
</dbReference>
<dbReference type="Gramene" id="Pp3c18_9840V3.2">
    <property type="protein sequence ID" value="Pp3c18_9840V3.2"/>
    <property type="gene ID" value="Pp3c18_9840"/>
</dbReference>
<reference evidence="12" key="3">
    <citation type="submission" date="2020-12" db="UniProtKB">
        <authorList>
            <consortium name="EnsemblPlants"/>
        </authorList>
    </citation>
    <scope>IDENTIFICATION</scope>
</reference>
<comment type="subcellular location">
    <subcellularLocation>
        <location evidence="1">Plastid</location>
        <location evidence="1">Chloroplast</location>
    </subcellularLocation>
</comment>
<evidence type="ECO:0000256" key="1">
    <source>
        <dbReference type="ARBA" id="ARBA00004229"/>
    </source>
</evidence>
<evidence type="ECO:0000313" key="12">
    <source>
        <dbReference type="EnsemblPlants" id="Pp3c18_9840V3.1"/>
    </source>
</evidence>
<dbReference type="PROSITE" id="PS00831">
    <property type="entry name" value="RIBOSOMAL_L27"/>
    <property type="match status" value="1"/>
</dbReference>
<keyword evidence="3" id="KW-0150">Chloroplast</keyword>
<dbReference type="PRINTS" id="PR00063">
    <property type="entry name" value="RIBOSOMALL27"/>
</dbReference>
<dbReference type="PANTHER" id="PTHR15893">
    <property type="entry name" value="RIBOSOMAL PROTEIN L27"/>
    <property type="match status" value="1"/>
</dbReference>
<evidence type="ECO:0000256" key="4">
    <source>
        <dbReference type="ARBA" id="ARBA00022640"/>
    </source>
</evidence>
<keyword evidence="13" id="KW-1185">Reference proteome</keyword>
<keyword evidence="5" id="KW-0809">Transit peptide</keyword>
<keyword evidence="4" id="KW-0934">Plastid</keyword>
<dbReference type="OrthoDB" id="1867012at2759"/>
<evidence type="ECO:0000313" key="13">
    <source>
        <dbReference type="Proteomes" id="UP000006727"/>
    </source>
</evidence>
<dbReference type="EnsemblPlants" id="Pp3c18_9840V3.1">
    <property type="protein sequence ID" value="Pp3c18_9840V3.1"/>
    <property type="gene ID" value="Pp3c18_9840"/>
</dbReference>
<reference evidence="11 13" key="2">
    <citation type="journal article" date="2018" name="Plant J.">
        <title>The Physcomitrella patens chromosome-scale assembly reveals moss genome structure and evolution.</title>
        <authorList>
            <person name="Lang D."/>
            <person name="Ullrich K.K."/>
            <person name="Murat F."/>
            <person name="Fuchs J."/>
            <person name="Jenkins J."/>
            <person name="Haas F.B."/>
            <person name="Piednoel M."/>
            <person name="Gundlach H."/>
            <person name="Van Bel M."/>
            <person name="Meyberg R."/>
            <person name="Vives C."/>
            <person name="Morata J."/>
            <person name="Symeonidi A."/>
            <person name="Hiss M."/>
            <person name="Muchero W."/>
            <person name="Kamisugi Y."/>
            <person name="Saleh O."/>
            <person name="Blanc G."/>
            <person name="Decker E.L."/>
            <person name="van Gessel N."/>
            <person name="Grimwood J."/>
            <person name="Hayes R.D."/>
            <person name="Graham S.W."/>
            <person name="Gunter L.E."/>
            <person name="McDaniel S.F."/>
            <person name="Hoernstein S.N.W."/>
            <person name="Larsson A."/>
            <person name="Li F.W."/>
            <person name="Perroud P.F."/>
            <person name="Phillips J."/>
            <person name="Ranjan P."/>
            <person name="Rokshar D.S."/>
            <person name="Rothfels C.J."/>
            <person name="Schneider L."/>
            <person name="Shu S."/>
            <person name="Stevenson D.W."/>
            <person name="Thummler F."/>
            <person name="Tillich M."/>
            <person name="Villarreal Aguilar J.C."/>
            <person name="Widiez T."/>
            <person name="Wong G.K."/>
            <person name="Wymore A."/>
            <person name="Zhang Y."/>
            <person name="Zimmer A.D."/>
            <person name="Quatrano R.S."/>
            <person name="Mayer K.F.X."/>
            <person name="Goodstein D."/>
            <person name="Casacuberta J.M."/>
            <person name="Vandepoele K."/>
            <person name="Reski R."/>
            <person name="Cuming A.C."/>
            <person name="Tuskan G.A."/>
            <person name="Maumus F."/>
            <person name="Salse J."/>
            <person name="Schmutz J."/>
            <person name="Rensing S.A."/>
        </authorList>
    </citation>
    <scope>NUCLEOTIDE SEQUENCE [LARGE SCALE GENOMIC DNA]</scope>
    <source>
        <strain evidence="12 13">cv. Gransden 2004</strain>
    </source>
</reference>
<dbReference type="PaxDb" id="3218-PP1S19_202V6.1"/>
<dbReference type="OMA" id="TTFHPGN"/>
<gene>
    <name evidence="12" type="primary">LOC112295195</name>
    <name evidence="11" type="ORF">PHYPA_022936</name>
</gene>
<dbReference type="eggNOG" id="KOG4600">
    <property type="taxonomic scope" value="Eukaryota"/>
</dbReference>
<dbReference type="RefSeq" id="XP_024402238.1">
    <property type="nucleotide sequence ID" value="XM_024546470.2"/>
</dbReference>
<dbReference type="GO" id="GO:0009507">
    <property type="term" value="C:chloroplast"/>
    <property type="evidence" value="ECO:0007669"/>
    <property type="project" value="UniProtKB-SubCell"/>
</dbReference>
<sequence>MASLSTLFSGLSVSSSSVFFAGESRVATTAETSVSYHSAAGLVIEAAHKKGSGSTKNGRDSKPKMLGVKIYGDQLAQPGAIIVRQRGTKFHPGKNVGIGRDYTIYSLIDGLVKFEKFGPDRKKISVYPAEEKVENPNSRRVRMREFFRERRERRRAYQERMEEAFEPSLASAMASAENVDESDEKTIC</sequence>
<dbReference type="FunFam" id="2.40.50.100:FF:000051">
    <property type="entry name" value="50S ribosomal protein L27"/>
    <property type="match status" value="1"/>
</dbReference>
<evidence type="ECO:0000256" key="9">
    <source>
        <dbReference type="ARBA" id="ARBA00035428"/>
    </source>
</evidence>
<evidence type="ECO:0000313" key="11">
    <source>
        <dbReference type="EMBL" id="PNR35037.1"/>
    </source>
</evidence>
<proteinExistence type="inferred from homology"/>
<evidence type="ECO:0000256" key="10">
    <source>
        <dbReference type="ARBA" id="ARBA00082771"/>
    </source>
</evidence>
<evidence type="ECO:0000256" key="3">
    <source>
        <dbReference type="ARBA" id="ARBA00022528"/>
    </source>
</evidence>
<dbReference type="AlphaFoldDB" id="A9RNJ1"/>
<organism evidence="11">
    <name type="scientific">Physcomitrium patens</name>
    <name type="common">Spreading-leaved earth moss</name>
    <name type="synonym">Physcomitrella patens</name>
    <dbReference type="NCBI Taxonomy" id="3218"/>
    <lineage>
        <taxon>Eukaryota</taxon>
        <taxon>Viridiplantae</taxon>
        <taxon>Streptophyta</taxon>
        <taxon>Embryophyta</taxon>
        <taxon>Bryophyta</taxon>
        <taxon>Bryophytina</taxon>
        <taxon>Bryopsida</taxon>
        <taxon>Funariidae</taxon>
        <taxon>Funariales</taxon>
        <taxon>Funariaceae</taxon>
        <taxon>Physcomitrium</taxon>
    </lineage>
</organism>
<dbReference type="EnsemblPlants" id="Pp3c18_9840V3.2">
    <property type="protein sequence ID" value="Pp3c18_9840V3.2"/>
    <property type="gene ID" value="Pp3c18_9840"/>
</dbReference>
<dbReference type="GeneID" id="112295195"/>
<name>A9RNJ1_PHYPA</name>
<accession>A9RNJ1</accession>
<dbReference type="Pfam" id="PF01016">
    <property type="entry name" value="Ribosomal_L27"/>
    <property type="match status" value="1"/>
</dbReference>
<dbReference type="Gene3D" id="2.40.50.100">
    <property type="match status" value="1"/>
</dbReference>
<keyword evidence="6" id="KW-0689">Ribosomal protein</keyword>
<dbReference type="GO" id="GO:1990904">
    <property type="term" value="C:ribonucleoprotein complex"/>
    <property type="evidence" value="ECO:0007669"/>
    <property type="project" value="UniProtKB-KW"/>
</dbReference>
<evidence type="ECO:0000256" key="8">
    <source>
        <dbReference type="ARBA" id="ARBA00035268"/>
    </source>
</evidence>
<dbReference type="GO" id="GO:0003735">
    <property type="term" value="F:structural constituent of ribosome"/>
    <property type="evidence" value="ECO:0000318"/>
    <property type="project" value="GO_Central"/>
</dbReference>
<dbReference type="GO" id="GO:0006412">
    <property type="term" value="P:translation"/>
    <property type="evidence" value="ECO:0007669"/>
    <property type="project" value="InterPro"/>
</dbReference>
<dbReference type="PANTHER" id="PTHR15893:SF0">
    <property type="entry name" value="LARGE RIBOSOMAL SUBUNIT PROTEIN BL27M"/>
    <property type="match status" value="1"/>
</dbReference>
<evidence type="ECO:0000256" key="2">
    <source>
        <dbReference type="ARBA" id="ARBA00010797"/>
    </source>
</evidence>
<dbReference type="HAMAP" id="MF_00539">
    <property type="entry name" value="Ribosomal_bL27"/>
    <property type="match status" value="1"/>
</dbReference>
<dbReference type="STRING" id="3218.A9RNJ1"/>
<keyword evidence="7" id="KW-0687">Ribonucleoprotein</keyword>
<dbReference type="Proteomes" id="UP000006727">
    <property type="component" value="Chromosome 18"/>
</dbReference>
<evidence type="ECO:0000256" key="6">
    <source>
        <dbReference type="ARBA" id="ARBA00022980"/>
    </source>
</evidence>
<evidence type="ECO:0000256" key="7">
    <source>
        <dbReference type="ARBA" id="ARBA00023274"/>
    </source>
</evidence>
<comment type="similarity">
    <text evidence="2">Belongs to the bacterial ribosomal protein bL27 family.</text>
</comment>
<dbReference type="SMR" id="A9RNJ1"/>
<protein>
    <recommendedName>
        <fullName evidence="8">Large ribosomal subunit protein bL27c</fullName>
    </recommendedName>
    <alternativeName>
        <fullName evidence="9">50S ribosomal protein L27, chloroplastic</fullName>
    </alternativeName>
    <alternativeName>
        <fullName evidence="10">CL27</fullName>
    </alternativeName>
</protein>
<reference evidence="11 13" key="1">
    <citation type="journal article" date="2008" name="Science">
        <title>The Physcomitrella genome reveals evolutionary insights into the conquest of land by plants.</title>
        <authorList>
            <person name="Rensing S."/>
            <person name="Lang D."/>
            <person name="Zimmer A."/>
            <person name="Terry A."/>
            <person name="Salamov A."/>
            <person name="Shapiro H."/>
            <person name="Nishiyama T."/>
            <person name="Perroud P.-F."/>
            <person name="Lindquist E."/>
            <person name="Kamisugi Y."/>
            <person name="Tanahashi T."/>
            <person name="Sakakibara K."/>
            <person name="Fujita T."/>
            <person name="Oishi K."/>
            <person name="Shin-I T."/>
            <person name="Kuroki Y."/>
            <person name="Toyoda A."/>
            <person name="Suzuki Y."/>
            <person name="Hashimoto A."/>
            <person name="Yamaguchi K."/>
            <person name="Sugano A."/>
            <person name="Kohara Y."/>
            <person name="Fujiyama A."/>
            <person name="Anterola A."/>
            <person name="Aoki S."/>
            <person name="Ashton N."/>
            <person name="Barbazuk W.B."/>
            <person name="Barker E."/>
            <person name="Bennetzen J."/>
            <person name="Bezanilla M."/>
            <person name="Blankenship R."/>
            <person name="Cho S.H."/>
            <person name="Dutcher S."/>
            <person name="Estelle M."/>
            <person name="Fawcett J.A."/>
            <person name="Gundlach H."/>
            <person name="Hanada K."/>
            <person name="Heyl A."/>
            <person name="Hicks K.A."/>
            <person name="Hugh J."/>
            <person name="Lohr M."/>
            <person name="Mayer K."/>
            <person name="Melkozernov A."/>
            <person name="Murata T."/>
            <person name="Nelson D."/>
            <person name="Pils B."/>
            <person name="Prigge M."/>
            <person name="Reiss B."/>
            <person name="Renner T."/>
            <person name="Rombauts S."/>
            <person name="Rushton P."/>
            <person name="Sanderfoot A."/>
            <person name="Schween G."/>
            <person name="Shiu S.-H."/>
            <person name="Stueber K."/>
            <person name="Theodoulou F.L."/>
            <person name="Tu H."/>
            <person name="Van de Peer Y."/>
            <person name="Verrier P.J."/>
            <person name="Waters E."/>
            <person name="Wood A."/>
            <person name="Yang L."/>
            <person name="Cove D."/>
            <person name="Cuming A."/>
            <person name="Hasebe M."/>
            <person name="Lucas S."/>
            <person name="Mishler D.B."/>
            <person name="Reski R."/>
            <person name="Grigoriev I."/>
            <person name="Quatrano R.S."/>
            <person name="Boore J.L."/>
        </authorList>
    </citation>
    <scope>NUCLEOTIDE SEQUENCE [LARGE SCALE GENOMIC DNA]</scope>
    <source>
        <strain evidence="12 13">cv. Gransden 2004</strain>
    </source>
</reference>
<dbReference type="NCBIfam" id="TIGR00062">
    <property type="entry name" value="L27"/>
    <property type="match status" value="1"/>
</dbReference>
<dbReference type="GO" id="GO:0005840">
    <property type="term" value="C:ribosome"/>
    <property type="evidence" value="ECO:0007669"/>
    <property type="project" value="UniProtKB-KW"/>
</dbReference>
<dbReference type="SUPFAM" id="SSF110324">
    <property type="entry name" value="Ribosomal L27 protein-like"/>
    <property type="match status" value="1"/>
</dbReference>